<name>A0A5C5V7S5_9BACT</name>
<accession>A0A5C5V7S5</accession>
<sequence>MGDDWALSDFAFDSESGAGYDLTESIATFFSPNVGGEFLAISDAPPVIPFGRRGVSGIEVADAMRALGHSWTADPEVEFTLANLLHYDAVFLTGTLGTTPAASEVLTQYVMAGGGVLVMGGSGEFGAAMDEAQAWAPFLGQFGLYLGDAWFGGSQGSIDEIAIDTFEGGAAEAVEAISWSQGQLASVADEANPRTRVALRGDFSAVGGGPQGQINDVMAVYHRPFIAGDFNDDSVVDAADYTVWRDAHGHAVVLPGDPTAGGVDQADYLVWRANYGFSEQYGPGTAASPSPEPSAFLCIAGLTFSWGVLVRGGIADTRYPVSKSSI</sequence>
<dbReference type="AlphaFoldDB" id="A0A5C5V7S5"/>
<dbReference type="SUPFAM" id="SSF52317">
    <property type="entry name" value="Class I glutamine amidotransferase-like"/>
    <property type="match status" value="1"/>
</dbReference>
<dbReference type="EMBL" id="SIHJ01000002">
    <property type="protein sequence ID" value="TWT33802.1"/>
    <property type="molecule type" value="Genomic_DNA"/>
</dbReference>
<reference evidence="1 2" key="1">
    <citation type="submission" date="2019-02" db="EMBL/GenBank/DDBJ databases">
        <title>Deep-cultivation of Planctomycetes and their phenomic and genomic characterization uncovers novel biology.</title>
        <authorList>
            <person name="Wiegand S."/>
            <person name="Jogler M."/>
            <person name="Boedeker C."/>
            <person name="Pinto D."/>
            <person name="Vollmers J."/>
            <person name="Rivas-Marin E."/>
            <person name="Kohn T."/>
            <person name="Peeters S.H."/>
            <person name="Heuer A."/>
            <person name="Rast P."/>
            <person name="Oberbeckmann S."/>
            <person name="Bunk B."/>
            <person name="Jeske O."/>
            <person name="Meyerdierks A."/>
            <person name="Storesund J.E."/>
            <person name="Kallscheuer N."/>
            <person name="Luecker S."/>
            <person name="Lage O.M."/>
            <person name="Pohl T."/>
            <person name="Merkel B.J."/>
            <person name="Hornburger P."/>
            <person name="Mueller R.-W."/>
            <person name="Bruemmer F."/>
            <person name="Labrenz M."/>
            <person name="Spormann A.M."/>
            <person name="Op Den Camp H."/>
            <person name="Overmann J."/>
            <person name="Amann R."/>
            <person name="Jetten M.S.M."/>
            <person name="Mascher T."/>
            <person name="Medema M.H."/>
            <person name="Devos D.P."/>
            <person name="Kaster A.-K."/>
            <person name="Ovreas L."/>
            <person name="Rohde M."/>
            <person name="Galperin M.Y."/>
            <person name="Jogler C."/>
        </authorList>
    </citation>
    <scope>NUCLEOTIDE SEQUENCE [LARGE SCALE GENOMIC DNA]</scope>
    <source>
        <strain evidence="1 2">KOR34</strain>
    </source>
</reference>
<comment type="caution">
    <text evidence="1">The sequence shown here is derived from an EMBL/GenBank/DDBJ whole genome shotgun (WGS) entry which is preliminary data.</text>
</comment>
<keyword evidence="2" id="KW-1185">Reference proteome</keyword>
<dbReference type="Proteomes" id="UP000316714">
    <property type="component" value="Unassembled WGS sequence"/>
</dbReference>
<evidence type="ECO:0000313" key="1">
    <source>
        <dbReference type="EMBL" id="TWT33802.1"/>
    </source>
</evidence>
<dbReference type="InterPro" id="IPR029062">
    <property type="entry name" value="Class_I_gatase-like"/>
</dbReference>
<dbReference type="Gene3D" id="3.40.50.880">
    <property type="match status" value="1"/>
</dbReference>
<gene>
    <name evidence="1" type="ORF">KOR34_36360</name>
</gene>
<protein>
    <recommendedName>
        <fullName evidence="3">Glutamine amidotransferase domain-containing protein</fullName>
    </recommendedName>
</protein>
<organism evidence="1 2">
    <name type="scientific">Posidoniimonas corsicana</name>
    <dbReference type="NCBI Taxonomy" id="1938618"/>
    <lineage>
        <taxon>Bacteria</taxon>
        <taxon>Pseudomonadati</taxon>
        <taxon>Planctomycetota</taxon>
        <taxon>Planctomycetia</taxon>
        <taxon>Pirellulales</taxon>
        <taxon>Lacipirellulaceae</taxon>
        <taxon>Posidoniimonas</taxon>
    </lineage>
</organism>
<proteinExistence type="predicted"/>
<evidence type="ECO:0000313" key="2">
    <source>
        <dbReference type="Proteomes" id="UP000316714"/>
    </source>
</evidence>
<evidence type="ECO:0008006" key="3">
    <source>
        <dbReference type="Google" id="ProtNLM"/>
    </source>
</evidence>